<dbReference type="Gene3D" id="3.40.50.150">
    <property type="entry name" value="Vaccinia Virus protein VP39"/>
    <property type="match status" value="1"/>
</dbReference>
<evidence type="ECO:0000313" key="2">
    <source>
        <dbReference type="Proteomes" id="UP001055057"/>
    </source>
</evidence>
<dbReference type="SUPFAM" id="SSF53335">
    <property type="entry name" value="S-adenosyl-L-methionine-dependent methyltransferases"/>
    <property type="match status" value="1"/>
</dbReference>
<organism evidence="1 2">
    <name type="scientific">Methylobacterium trifolii</name>
    <dbReference type="NCBI Taxonomy" id="1003092"/>
    <lineage>
        <taxon>Bacteria</taxon>
        <taxon>Pseudomonadati</taxon>
        <taxon>Pseudomonadota</taxon>
        <taxon>Alphaproteobacteria</taxon>
        <taxon>Hyphomicrobiales</taxon>
        <taxon>Methylobacteriaceae</taxon>
        <taxon>Methylobacterium</taxon>
    </lineage>
</organism>
<gene>
    <name evidence="1" type="ORF">MPOCJGCO_0719</name>
</gene>
<accession>A0ABQ4TV07</accession>
<evidence type="ECO:0000313" key="1">
    <source>
        <dbReference type="EMBL" id="GJE58637.1"/>
    </source>
</evidence>
<sequence length="259" mass="28579">MTVEPKLLSTAPSDQNVLDLFKGEWSSRMPADLGVTVQPGHAALFEDDRLQWANAVLGPLDGLDVLELGPLEGAHATMLERFGAGSITAVEANPRAFLKCLCVKEIFGLQRTRFKLGSFVPYLETCAPVDLVVACGVLYHMTDPLRLLELICAKADRIFLWTHVFDPALVAERDDRALFSAPQALAGTPYRGVRRRYPEAAKSWRGFSGGADAHAMWLERDSLLAYLRDKGYALTINFEETHHVNGPALALCAQRRTTL</sequence>
<dbReference type="CDD" id="cd02440">
    <property type="entry name" value="AdoMet_MTases"/>
    <property type="match status" value="1"/>
</dbReference>
<evidence type="ECO:0008006" key="3">
    <source>
        <dbReference type="Google" id="ProtNLM"/>
    </source>
</evidence>
<name>A0ABQ4TV07_9HYPH</name>
<dbReference type="RefSeq" id="WP_238181259.1">
    <property type="nucleotide sequence ID" value="NZ_BPRB01000042.1"/>
</dbReference>
<dbReference type="EMBL" id="BPRB01000042">
    <property type="protein sequence ID" value="GJE58637.1"/>
    <property type="molecule type" value="Genomic_DNA"/>
</dbReference>
<protein>
    <recommendedName>
        <fullName evidence="3">Class I SAM-dependent methyltransferase</fullName>
    </recommendedName>
</protein>
<keyword evidence="2" id="KW-1185">Reference proteome</keyword>
<dbReference type="Proteomes" id="UP001055057">
    <property type="component" value="Unassembled WGS sequence"/>
</dbReference>
<comment type="caution">
    <text evidence="1">The sequence shown here is derived from an EMBL/GenBank/DDBJ whole genome shotgun (WGS) entry which is preliminary data.</text>
</comment>
<dbReference type="InterPro" id="IPR029063">
    <property type="entry name" value="SAM-dependent_MTases_sf"/>
</dbReference>
<reference evidence="1" key="2">
    <citation type="submission" date="2021-08" db="EMBL/GenBank/DDBJ databases">
        <authorList>
            <person name="Tani A."/>
            <person name="Ola A."/>
            <person name="Ogura Y."/>
            <person name="Katsura K."/>
            <person name="Hayashi T."/>
        </authorList>
    </citation>
    <scope>NUCLEOTIDE SEQUENCE</scope>
    <source>
        <strain evidence="1">DSM 23632</strain>
    </source>
</reference>
<proteinExistence type="predicted"/>
<reference evidence="1" key="1">
    <citation type="journal article" date="2021" name="Front. Microbiol.">
        <title>Comprehensive Comparative Genomics and Phenotyping of Methylobacterium Species.</title>
        <authorList>
            <person name="Alessa O."/>
            <person name="Ogura Y."/>
            <person name="Fujitani Y."/>
            <person name="Takami H."/>
            <person name="Hayashi T."/>
            <person name="Sahin N."/>
            <person name="Tani A."/>
        </authorList>
    </citation>
    <scope>NUCLEOTIDE SEQUENCE</scope>
    <source>
        <strain evidence="1">DSM 23632</strain>
    </source>
</reference>